<evidence type="ECO:0000313" key="1">
    <source>
        <dbReference type="EMBL" id="AEG70855.1"/>
    </source>
</evidence>
<dbReference type="KEGG" id="rsn:RSPO_m00214"/>
<dbReference type="EMBL" id="CP002820">
    <property type="protein sequence ID" value="AEG70855.1"/>
    <property type="molecule type" value="Genomic_DNA"/>
</dbReference>
<keyword evidence="1" id="KW-0614">Plasmid</keyword>
<geneLocation type="plasmid" evidence="2"/>
<name>F6G7B9_RALS8</name>
<evidence type="ECO:0000313" key="2">
    <source>
        <dbReference type="Proteomes" id="UP000007953"/>
    </source>
</evidence>
<dbReference type="Proteomes" id="UP000007953">
    <property type="component" value="Plasmid megaplasmid"/>
</dbReference>
<accession>F6G7B9</accession>
<organism evidence="1 2">
    <name type="scientific">Ralstonia solanacearum (strain Po82)</name>
    <dbReference type="NCBI Taxonomy" id="1031711"/>
    <lineage>
        <taxon>Bacteria</taxon>
        <taxon>Pseudomonadati</taxon>
        <taxon>Pseudomonadota</taxon>
        <taxon>Betaproteobacteria</taxon>
        <taxon>Burkholderiales</taxon>
        <taxon>Burkholderiaceae</taxon>
        <taxon>Ralstonia</taxon>
        <taxon>Ralstonia solanacearum species complex</taxon>
    </lineage>
</organism>
<sequence>MSNWLSNMAVSFVVAGARVPARKPWPQSIRLFFFFLA</sequence>
<gene>
    <name evidence="1" type="ordered locus">RSPO_m00214</name>
</gene>
<reference evidence="1 2" key="1">
    <citation type="journal article" date="2011" name="J. Bacteriol.">
        <title>Complete genome sequence of the plant pathogen Ralstonia solanacearum strain Po82.</title>
        <authorList>
            <person name="Xu J."/>
            <person name="Zheng H.J."/>
            <person name="Liu L."/>
            <person name="Pan Z.C."/>
            <person name="Prior P."/>
            <person name="Tang B."/>
            <person name="Xu J.S."/>
            <person name="Zhang H."/>
            <person name="Tian Q."/>
            <person name="Zhang L.Q."/>
            <person name="Feng J."/>
        </authorList>
    </citation>
    <scope>NUCLEOTIDE SEQUENCE [LARGE SCALE GENOMIC DNA]</scope>
    <source>
        <strain evidence="2">Po82</strain>
    </source>
</reference>
<protein>
    <submittedName>
        <fullName evidence="1">Uncharacterized protein</fullName>
    </submittedName>
</protein>
<dbReference type="HOGENOM" id="CLU_3347702_0_0_4"/>
<proteinExistence type="predicted"/>
<dbReference type="AlphaFoldDB" id="F6G7B9"/>